<dbReference type="AlphaFoldDB" id="S2VXN9"/>
<accession>S2VXN9</accession>
<dbReference type="SUPFAM" id="SSF52968">
    <property type="entry name" value="B12-dependent dehydatase associated subunit"/>
    <property type="match status" value="1"/>
</dbReference>
<evidence type="ECO:0008006" key="3">
    <source>
        <dbReference type="Google" id="ProtNLM"/>
    </source>
</evidence>
<dbReference type="RefSeq" id="WP_016456618.1">
    <property type="nucleotide sequence ID" value="NZ_KE150269.1"/>
</dbReference>
<gene>
    <name evidence="1" type="ORF">HMPREF9306_01812</name>
</gene>
<dbReference type="InterPro" id="IPR003208">
    <property type="entry name" value="Dehydtase/Dehydtase_re"/>
</dbReference>
<dbReference type="HOGENOM" id="CLU_139758_0_0_11"/>
<organism evidence="1 2">
    <name type="scientific">Propionimicrobium lymphophilum ACS-093-V-SCH5</name>
    <dbReference type="NCBI Taxonomy" id="883161"/>
    <lineage>
        <taxon>Bacteria</taxon>
        <taxon>Bacillati</taxon>
        <taxon>Actinomycetota</taxon>
        <taxon>Actinomycetes</taxon>
        <taxon>Propionibacteriales</taxon>
        <taxon>Propionibacteriaceae</taxon>
        <taxon>Propionimicrobium</taxon>
    </lineage>
</organism>
<protein>
    <recommendedName>
        <fullName evidence="3">Glycerol dehydratase reactivation factor, small subunit</fullName>
    </recommendedName>
</protein>
<evidence type="ECO:0000313" key="1">
    <source>
        <dbReference type="EMBL" id="EPD32243.1"/>
    </source>
</evidence>
<dbReference type="Pfam" id="PF02288">
    <property type="entry name" value="Dehydratase_MU"/>
    <property type="match status" value="1"/>
</dbReference>
<evidence type="ECO:0000313" key="2">
    <source>
        <dbReference type="Proteomes" id="UP000014417"/>
    </source>
</evidence>
<proteinExistence type="predicted"/>
<dbReference type="Gene3D" id="3.40.50.10150">
    <property type="entry name" value="B12-dependent dehydatase associated subunit"/>
    <property type="match status" value="1"/>
</dbReference>
<dbReference type="InterPro" id="IPR010254">
    <property type="entry name" value="B12-dep_deHydtase_bsu"/>
</dbReference>
<dbReference type="STRING" id="883161.HMPREF9306_01812"/>
<dbReference type="EMBL" id="AGZR01000009">
    <property type="protein sequence ID" value="EPD32243.1"/>
    <property type="molecule type" value="Genomic_DNA"/>
</dbReference>
<reference evidence="1 2" key="1">
    <citation type="submission" date="2013-04" db="EMBL/GenBank/DDBJ databases">
        <title>The Genome Sequence of Propionimicrobium lymphophilum ACS-093-V-SCH5.</title>
        <authorList>
            <consortium name="The Broad Institute Genomics Platform"/>
            <person name="Earl A."/>
            <person name="Ward D."/>
            <person name="Feldgarden M."/>
            <person name="Gevers D."/>
            <person name="Saerens B."/>
            <person name="Vaneechoutte M."/>
            <person name="Walker B."/>
            <person name="Young S."/>
            <person name="Zeng Q."/>
            <person name="Gargeya S."/>
            <person name="Fitzgerald M."/>
            <person name="Haas B."/>
            <person name="Abouelleil A."/>
            <person name="Allen A.W."/>
            <person name="Alvarado L."/>
            <person name="Arachchi H.M."/>
            <person name="Berlin A.M."/>
            <person name="Chapman S.B."/>
            <person name="Gainer-Dewar J."/>
            <person name="Goldberg J."/>
            <person name="Griggs A."/>
            <person name="Gujja S."/>
            <person name="Hansen M."/>
            <person name="Howarth C."/>
            <person name="Imamovic A."/>
            <person name="Ireland A."/>
            <person name="Larimer J."/>
            <person name="McCowan C."/>
            <person name="Murphy C."/>
            <person name="Pearson M."/>
            <person name="Poon T.W."/>
            <person name="Priest M."/>
            <person name="Roberts A."/>
            <person name="Saif S."/>
            <person name="Shea T."/>
            <person name="Sisk P."/>
            <person name="Sykes S."/>
            <person name="Wortman J."/>
            <person name="Nusbaum C."/>
            <person name="Birren B."/>
        </authorList>
    </citation>
    <scope>NUCLEOTIDE SEQUENCE [LARGE SCALE GENOMIC DNA]</scope>
    <source>
        <strain evidence="1 2">ACS-093-V-SCH5</strain>
    </source>
</reference>
<dbReference type="OrthoDB" id="308037at2"/>
<comment type="caution">
    <text evidence="1">The sequence shown here is derived from an EMBL/GenBank/DDBJ whole genome shotgun (WGS) entry which is preliminary data.</text>
</comment>
<name>S2VXN9_9ACTN</name>
<dbReference type="Proteomes" id="UP000014417">
    <property type="component" value="Unassembled WGS sequence"/>
</dbReference>
<sequence length="122" mass="13460">MRNVPAQVPTIKLHANSKITDDQLTQVLLGVEEESVPIEVVREDELNPLELAHNAAIASSLGIGIGISLDYVVVTTEKLPTERPYMATWLGDSWINDRHVGENAARLVKRTPLLRLALERSA</sequence>
<keyword evidence="2" id="KW-1185">Reference proteome</keyword>